<feature type="transmembrane region" description="Helical" evidence="1">
    <location>
        <begin position="50"/>
        <end position="67"/>
    </location>
</feature>
<feature type="transmembrane region" description="Helical" evidence="1">
    <location>
        <begin position="87"/>
        <end position="104"/>
    </location>
</feature>
<keyword evidence="1" id="KW-0472">Membrane</keyword>
<sequence length="106" mass="11639">MTLAEGLPALAAALALFFGLRDRPPGLRLGAAVFLGAAAAVLARYLPNEALRWGFVLAFALLARVLYPFPRRTGAPPPHIMDPPRLFWLFLTVLLLVLIDELVYGW</sequence>
<evidence type="ECO:0000256" key="1">
    <source>
        <dbReference type="SAM" id="Phobius"/>
    </source>
</evidence>
<name>A0A7C5WWK6_9DEIN</name>
<keyword evidence="1" id="KW-0812">Transmembrane</keyword>
<proteinExistence type="predicted"/>
<accession>A0A7C5WWK6</accession>
<feature type="transmembrane region" description="Helical" evidence="1">
    <location>
        <begin position="26"/>
        <end position="43"/>
    </location>
</feature>
<organism evidence="2">
    <name type="scientific">Oceanithermus profundus</name>
    <dbReference type="NCBI Taxonomy" id="187137"/>
    <lineage>
        <taxon>Bacteria</taxon>
        <taxon>Thermotogati</taxon>
        <taxon>Deinococcota</taxon>
        <taxon>Deinococci</taxon>
        <taxon>Thermales</taxon>
        <taxon>Thermaceae</taxon>
        <taxon>Oceanithermus</taxon>
    </lineage>
</organism>
<reference evidence="2" key="1">
    <citation type="journal article" date="2020" name="mSystems">
        <title>Genome- and Community-Level Interaction Insights into Carbon Utilization and Element Cycling Functions of Hydrothermarchaeota in Hydrothermal Sediment.</title>
        <authorList>
            <person name="Zhou Z."/>
            <person name="Liu Y."/>
            <person name="Xu W."/>
            <person name="Pan J."/>
            <person name="Luo Z.H."/>
            <person name="Li M."/>
        </authorList>
    </citation>
    <scope>NUCLEOTIDE SEQUENCE [LARGE SCALE GENOMIC DNA]</scope>
    <source>
        <strain evidence="2">HyVt-523</strain>
    </source>
</reference>
<dbReference type="Proteomes" id="UP000886105">
    <property type="component" value="Unassembled WGS sequence"/>
</dbReference>
<gene>
    <name evidence="2" type="ORF">ENJ85_05335</name>
</gene>
<dbReference type="EMBL" id="DRNZ01000319">
    <property type="protein sequence ID" value="HHO58578.1"/>
    <property type="molecule type" value="Genomic_DNA"/>
</dbReference>
<comment type="caution">
    <text evidence="2">The sequence shown here is derived from an EMBL/GenBank/DDBJ whole genome shotgun (WGS) entry which is preliminary data.</text>
</comment>
<protein>
    <submittedName>
        <fullName evidence="2">Uncharacterized protein</fullName>
    </submittedName>
</protein>
<dbReference type="AlphaFoldDB" id="A0A7C5WWK6"/>
<keyword evidence="1" id="KW-1133">Transmembrane helix</keyword>
<evidence type="ECO:0000313" key="2">
    <source>
        <dbReference type="EMBL" id="HHO58578.1"/>
    </source>
</evidence>